<evidence type="ECO:0000313" key="2">
    <source>
        <dbReference type="Proteomes" id="UP001344817"/>
    </source>
</evidence>
<dbReference type="SUPFAM" id="SSF52540">
    <property type="entry name" value="P-loop containing nucleoside triphosphate hydrolases"/>
    <property type="match status" value="1"/>
</dbReference>
<evidence type="ECO:0008006" key="3">
    <source>
        <dbReference type="Google" id="ProtNLM"/>
    </source>
</evidence>
<reference evidence="1" key="1">
    <citation type="submission" date="2024-01" db="EMBL/GenBank/DDBJ databases">
        <title>Genome sequence of Mycoplasma ciconiae type strain DSM 25251.</title>
        <authorList>
            <person name="Spergser J."/>
        </authorList>
    </citation>
    <scope>NUCLEOTIDE SEQUENCE [LARGE SCALE GENOMIC DNA]</scope>
    <source>
        <strain evidence="1">DSM 25251</strain>
    </source>
</reference>
<keyword evidence="2" id="KW-1185">Reference proteome</keyword>
<dbReference type="InterPro" id="IPR027417">
    <property type="entry name" value="P-loop_NTPase"/>
</dbReference>
<dbReference type="Proteomes" id="UP001344817">
    <property type="component" value="Unassembled WGS sequence"/>
</dbReference>
<accession>A0ABU7ML69</accession>
<dbReference type="NCBIfam" id="NF045976">
    <property type="entry name" value="MAG1360_fam"/>
    <property type="match status" value="1"/>
</dbReference>
<gene>
    <name evidence="1" type="ORF">V2E24_01275</name>
</gene>
<evidence type="ECO:0000313" key="1">
    <source>
        <dbReference type="EMBL" id="MEE3928207.1"/>
    </source>
</evidence>
<proteinExistence type="predicted"/>
<comment type="caution">
    <text evidence="1">The sequence shown here is derived from an EMBL/GenBank/DDBJ whole genome shotgun (WGS) entry which is preliminary data.</text>
</comment>
<name>A0ABU7ML69_9BACT</name>
<dbReference type="EMBL" id="JAZDWZ010000003">
    <property type="protein sequence ID" value="MEE3928207.1"/>
    <property type="molecule type" value="Genomic_DNA"/>
</dbReference>
<protein>
    <recommendedName>
        <fullName evidence="3">ABC transporter ATP-binding protein</fullName>
    </recommendedName>
</protein>
<organism evidence="1 2">
    <name type="scientific">Mycoplasmopsis ciconiae</name>
    <dbReference type="NCBI Taxonomy" id="561067"/>
    <lineage>
        <taxon>Bacteria</taxon>
        <taxon>Bacillati</taxon>
        <taxon>Mycoplasmatota</taxon>
        <taxon>Mycoplasmoidales</taxon>
        <taxon>Metamycoplasmataceae</taxon>
        <taxon>Mycoplasmopsis</taxon>
    </lineage>
</organism>
<dbReference type="RefSeq" id="WP_330500620.1">
    <property type="nucleotide sequence ID" value="NZ_JAZDWZ010000003.1"/>
</dbReference>
<sequence>MSKTIKKRIFAIENFFDLSKNKNNQKIIVNIPLLQIYKNKKSAILIDKDSDFFSEKNYLNKLVNNDNCAYVLNDIQFSNQEYDVYFGKNNLKKKIAFFDIEEIYNSDKNIPIFEIWKKSLDFDDFYEEEHKQFHEVIKRNELTFKSSIFRSLNYSSEKIIPLNDEFTKELGKYATIFKEKWFAMTEEEFLKYMDELEEIFEEYKKDSLSEFFKFYNEIFENYRRLSDLLKNKNSDADSEEIQMIKTKLKHLREINNTSLRRVENNYKIRDLKSEIKFFQDLMVELKNRSVKYKNSITYKIEKAIKSTQEKMSLLNSFSEEYLHLYKILQIKKRSLALWRHHSHKIKYLKVSKIWDLYNSIQNEELLFINNNLAALSNPMISSILTKIKRKVRSEFKYDFSTYIDNSHSVFNEITKEITSRQTQISRLKKLKFETVSDSNKFLEQQKYDYLVKMYQAEDKWNKKSKDRLFKNTLKNYSPKLKRFVRSIRKNEQMQRDALKIIKESIIKKAKSLNKLNDYSIYINEKLDTVLNYQNFPLINSFIVELVDFCLNKSLKTLSSKFINIFNAANKMVSAMSYISVNFSNYLIPYDDIQIINKIKLKLINVILQKPVILFVQDNVENTSFSQRNEFLRVLNVLTKENNIHFVLVTRDWNLVRTIFDAVYIFYQNNLIEGGLISDIIENPIHAYTQFLVDPKKVHNIYSFDNNLPWVYNEVNYVDDYKTHYVCANYENFQKWTQKDFQCNTKKDTELRNIDLKDVDRVLKPVIRKHEVAISNFDKALHSINVNSNLFVVNDRDLSLLNELKDEQTKNTVNINDSEVDIFDTIE</sequence>
<dbReference type="Gene3D" id="3.40.50.300">
    <property type="entry name" value="P-loop containing nucleotide triphosphate hydrolases"/>
    <property type="match status" value="1"/>
</dbReference>